<keyword evidence="2" id="KW-1185">Reference proteome</keyword>
<protein>
    <recommendedName>
        <fullName evidence="3">Metallo-beta-lactamase domain-containing protein</fullName>
    </recommendedName>
</protein>
<proteinExistence type="predicted"/>
<evidence type="ECO:0008006" key="3">
    <source>
        <dbReference type="Google" id="ProtNLM"/>
    </source>
</evidence>
<dbReference type="AlphaFoldDB" id="A0A2T1HLQ9"/>
<dbReference type="EMBL" id="PVZS01000047">
    <property type="protein sequence ID" value="PSC02590.1"/>
    <property type="molecule type" value="Genomic_DNA"/>
</dbReference>
<comment type="caution">
    <text evidence="1">The sequence shown here is derived from an EMBL/GenBank/DDBJ whole genome shotgun (WGS) entry which is preliminary data.</text>
</comment>
<organism evidence="1 2">
    <name type="scientific">Alsobacter soli</name>
    <dbReference type="NCBI Taxonomy" id="2109933"/>
    <lineage>
        <taxon>Bacteria</taxon>
        <taxon>Pseudomonadati</taxon>
        <taxon>Pseudomonadota</taxon>
        <taxon>Alphaproteobacteria</taxon>
        <taxon>Hyphomicrobiales</taxon>
        <taxon>Alsobacteraceae</taxon>
        <taxon>Alsobacter</taxon>
    </lineage>
</organism>
<name>A0A2T1HLQ9_9HYPH</name>
<gene>
    <name evidence="1" type="ORF">SLNSH_23220</name>
</gene>
<dbReference type="Proteomes" id="UP000239772">
    <property type="component" value="Unassembled WGS sequence"/>
</dbReference>
<evidence type="ECO:0000313" key="1">
    <source>
        <dbReference type="EMBL" id="PSC02590.1"/>
    </source>
</evidence>
<evidence type="ECO:0000313" key="2">
    <source>
        <dbReference type="Proteomes" id="UP000239772"/>
    </source>
</evidence>
<reference evidence="2" key="1">
    <citation type="submission" date="2018-03" db="EMBL/GenBank/DDBJ databases">
        <authorList>
            <person name="Sun L."/>
            <person name="Liu H."/>
            <person name="Chen W."/>
            <person name="Huang K."/>
            <person name="Liu W."/>
            <person name="Gao X."/>
        </authorList>
    </citation>
    <scope>NUCLEOTIDE SEQUENCE [LARGE SCALE GENOMIC DNA]</scope>
    <source>
        <strain evidence="2">SH9</strain>
    </source>
</reference>
<dbReference type="RefSeq" id="WP_106340498.1">
    <property type="nucleotide sequence ID" value="NZ_PVZS01000047.1"/>
</dbReference>
<accession>A0A2T1HLQ9</accession>
<sequence>MASTQVHIIDPCGGGLILVQCEDGSRVLFGSNVQAAGQQEIVQRIFEVLEDGAIDYFIHSGVDVEGKLDYAAIDEFFPVKNFVELVGQDIEYPASYLAFRGSRPVEVLEPDDVLGFGATSVRVFGAPAGRPMAGGIWRPLALHVAHETEEGTNALLALGSTGGLDWLAIEKTLAEEMKADCLVVNGAHPLDIVITTGDRVEVSIDHLRRIGPKTVVMGAEHGSRSPLRSAALELYSCFTRDNGGQPVIDMKKDSWLALKLDGLNVKTESEPRALGQAA</sequence>